<dbReference type="PANTHER" id="PTHR35664:SF1">
    <property type="entry name" value="SPERMATID-SPECIFIC MANCHETTE-RELATED PROTEIN 1"/>
    <property type="match status" value="1"/>
</dbReference>
<dbReference type="GO" id="GO:0043014">
    <property type="term" value="F:alpha-tubulin binding"/>
    <property type="evidence" value="ECO:0007669"/>
    <property type="project" value="TreeGrafter"/>
</dbReference>
<dbReference type="Pfam" id="PF15181">
    <property type="entry name" value="SMRP1"/>
    <property type="match status" value="1"/>
</dbReference>
<feature type="non-terminal residue" evidence="1">
    <location>
        <position position="277"/>
    </location>
</feature>
<dbReference type="PANTHER" id="PTHR35664">
    <property type="entry name" value="SPERMATID-SPECIFIC MANCHETTE-RELATED PROTEIN 1"/>
    <property type="match status" value="1"/>
</dbReference>
<name>A0A7K4ZW86_9AVES</name>
<keyword evidence="2" id="KW-1185">Reference proteome</keyword>
<dbReference type="AlphaFoldDB" id="A0A7K4ZW86"/>
<comment type="caution">
    <text evidence="1">The sequence shown here is derived from an EMBL/GenBank/DDBJ whole genome shotgun (WGS) entry which is preliminary data.</text>
</comment>
<reference evidence="1 2" key="1">
    <citation type="submission" date="2019-09" db="EMBL/GenBank/DDBJ databases">
        <title>Bird 10,000 Genomes (B10K) Project - Family phase.</title>
        <authorList>
            <person name="Zhang G."/>
        </authorList>
    </citation>
    <scope>NUCLEOTIDE SEQUENCE [LARGE SCALE GENOMIC DNA]</scope>
    <source>
        <strain evidence="1">B10K-DU-017-25</strain>
        <tissue evidence="1">Mixed tissue sample</tissue>
    </source>
</reference>
<evidence type="ECO:0000313" key="2">
    <source>
        <dbReference type="Proteomes" id="UP000517892"/>
    </source>
</evidence>
<sequence>MFLFAKKYKTPISTYTDHYRPPCSIRKTINDRVYYQLWDENKFVTKGFTLRQEDSMVTQGEPQKYFKHCHDPTSHWPEKYCLTRTEDKYSPVIVNEDKQITWKTSPYNSTTWNKHTSYLNLKPKETKTETVLHCVPVPCPPKHICLDRIEREVVTETTPVYSATRKGPFQGYYSLCSGRHYCPRGMDCFVDGVSAVRGHLLIPEEKTVRRGPDRAIQCCSYSPTAILCTSTRRPQPSCTYTSPRWDSTLFTVIGGHKRRSYVIHPEFASEALYDHWQ</sequence>
<dbReference type="GO" id="GO:0048471">
    <property type="term" value="C:perinuclear region of cytoplasm"/>
    <property type="evidence" value="ECO:0007669"/>
    <property type="project" value="TreeGrafter"/>
</dbReference>
<accession>A0A7K4ZW86</accession>
<evidence type="ECO:0000313" key="1">
    <source>
        <dbReference type="EMBL" id="NWR75671.1"/>
    </source>
</evidence>
<dbReference type="InterPro" id="IPR028195">
    <property type="entry name" value="SPMIP6"/>
</dbReference>
<dbReference type="Proteomes" id="UP000517892">
    <property type="component" value="Unassembled WGS sequence"/>
</dbReference>
<organism evidence="1 2">
    <name type="scientific">Centropus unirufus</name>
    <dbReference type="NCBI Taxonomy" id="1118519"/>
    <lineage>
        <taxon>Eukaryota</taxon>
        <taxon>Metazoa</taxon>
        <taxon>Chordata</taxon>
        <taxon>Craniata</taxon>
        <taxon>Vertebrata</taxon>
        <taxon>Euteleostomi</taxon>
        <taxon>Archelosauria</taxon>
        <taxon>Archosauria</taxon>
        <taxon>Dinosauria</taxon>
        <taxon>Saurischia</taxon>
        <taxon>Theropoda</taxon>
        <taxon>Coelurosauria</taxon>
        <taxon>Aves</taxon>
        <taxon>Neognathae</taxon>
        <taxon>Neoaves</taxon>
        <taxon>Otidimorphae</taxon>
        <taxon>Cuculiformes</taxon>
        <taxon>Centropidae</taxon>
        <taxon>Centropus</taxon>
    </lineage>
</organism>
<gene>
    <name evidence="1" type="primary">Smrp1</name>
    <name evidence="1" type="ORF">CENUNI_R06785</name>
</gene>
<dbReference type="OrthoDB" id="9820464at2759"/>
<proteinExistence type="predicted"/>
<protein>
    <submittedName>
        <fullName evidence="1">SMRP1 protein</fullName>
    </submittedName>
</protein>
<feature type="non-terminal residue" evidence="1">
    <location>
        <position position="1"/>
    </location>
</feature>
<dbReference type="EMBL" id="VYZI01000278">
    <property type="protein sequence ID" value="NWR75671.1"/>
    <property type="molecule type" value="Genomic_DNA"/>
</dbReference>
<dbReference type="GO" id="GO:0002177">
    <property type="term" value="C:manchette"/>
    <property type="evidence" value="ECO:0007669"/>
    <property type="project" value="TreeGrafter"/>
</dbReference>